<evidence type="ECO:0000256" key="6">
    <source>
        <dbReference type="ARBA" id="ARBA00022741"/>
    </source>
</evidence>
<comment type="catalytic activity">
    <reaction evidence="1 11">
        <text>5-(2-hydroxyethyl)-4-methylthiazole + ATP = 4-methyl-5-(2-phosphooxyethyl)-thiazole + ADP + H(+)</text>
        <dbReference type="Rhea" id="RHEA:24212"/>
        <dbReference type="ChEBI" id="CHEBI:15378"/>
        <dbReference type="ChEBI" id="CHEBI:17957"/>
        <dbReference type="ChEBI" id="CHEBI:30616"/>
        <dbReference type="ChEBI" id="CHEBI:58296"/>
        <dbReference type="ChEBI" id="CHEBI:456216"/>
        <dbReference type="EC" id="2.7.1.50"/>
    </reaction>
</comment>
<evidence type="ECO:0000256" key="10">
    <source>
        <dbReference type="ARBA" id="ARBA00022977"/>
    </source>
</evidence>
<feature type="binding site" evidence="11">
    <location>
        <position position="174"/>
    </location>
    <ligand>
        <name>ATP</name>
        <dbReference type="ChEBI" id="CHEBI:30616"/>
    </ligand>
</feature>
<protein>
    <recommendedName>
        <fullName evidence="11">Hydroxyethylthiazole kinase</fullName>
        <ecNumber evidence="11">2.7.1.50</ecNumber>
    </recommendedName>
    <alternativeName>
        <fullName evidence="11">4-methyl-5-beta-hydroxyethylthiazole kinase</fullName>
        <shortName evidence="11">TH kinase</shortName>
        <shortName evidence="11">Thz kinase</shortName>
    </alternativeName>
</protein>
<dbReference type="GO" id="GO:0005829">
    <property type="term" value="C:cytosol"/>
    <property type="evidence" value="ECO:0007669"/>
    <property type="project" value="TreeGrafter"/>
</dbReference>
<dbReference type="NCBIfam" id="NF006830">
    <property type="entry name" value="PRK09355.1"/>
    <property type="match status" value="1"/>
</dbReference>
<organism evidence="12 13">
    <name type="scientific">Frischella perrara</name>
    <dbReference type="NCBI Taxonomy" id="1267021"/>
    <lineage>
        <taxon>Bacteria</taxon>
        <taxon>Pseudomonadati</taxon>
        <taxon>Pseudomonadota</taxon>
        <taxon>Gammaproteobacteria</taxon>
        <taxon>Orbales</taxon>
        <taxon>Orbaceae</taxon>
        <taxon>Frischella</taxon>
    </lineage>
</organism>
<dbReference type="AlphaFoldDB" id="A0A0A7S931"/>
<comment type="function">
    <text evidence="11">Catalyzes the phosphorylation of the hydroxyl group of 4-methyl-5-beta-hydroxyethylthiazole (THZ).</text>
</comment>
<evidence type="ECO:0000256" key="1">
    <source>
        <dbReference type="ARBA" id="ARBA00001771"/>
    </source>
</evidence>
<dbReference type="PANTHER" id="PTHR20858">
    <property type="entry name" value="PHOSPHOMETHYLPYRIMIDINE KINASE"/>
    <property type="match status" value="1"/>
</dbReference>
<comment type="pathway">
    <text evidence="3 11">Cofactor biosynthesis; thiamine diphosphate biosynthesis; 4-methyl-5-(2-phosphoethyl)-thiazole from 5-(2-hydroxyethyl)-4-methylthiazole: step 1/1.</text>
</comment>
<gene>
    <name evidence="11" type="primary">thiM</name>
    <name evidence="12" type="ORF">FPB0191_02030</name>
</gene>
<evidence type="ECO:0000256" key="4">
    <source>
        <dbReference type="ARBA" id="ARBA00022679"/>
    </source>
</evidence>
<keyword evidence="13" id="KW-1185">Reference proteome</keyword>
<dbReference type="RefSeq" id="WP_039105802.1">
    <property type="nucleotide sequence ID" value="NZ_CP009056.1"/>
</dbReference>
<dbReference type="GO" id="GO:0009229">
    <property type="term" value="P:thiamine diphosphate biosynthetic process"/>
    <property type="evidence" value="ECO:0007669"/>
    <property type="project" value="UniProtKB-UniRule"/>
</dbReference>
<dbReference type="GO" id="GO:0008902">
    <property type="term" value="F:hydroxymethylpyrimidine kinase activity"/>
    <property type="evidence" value="ECO:0007669"/>
    <property type="project" value="TreeGrafter"/>
</dbReference>
<keyword evidence="8 11" id="KW-0067">ATP-binding</keyword>
<dbReference type="HOGENOM" id="CLU_019943_0_1_6"/>
<dbReference type="InterPro" id="IPR000417">
    <property type="entry name" value="Hyethyz_kinase"/>
</dbReference>
<keyword evidence="10 11" id="KW-0784">Thiamine biosynthesis</keyword>
<keyword evidence="7 11" id="KW-0418">Kinase</keyword>
<reference evidence="12 13" key="1">
    <citation type="journal article" date="2014" name="Appl. Environ. Microbiol.">
        <title>Gut symbionts from distinct hosts exhibit genotoxic activity via divergent colibactin biosynthetic pathways.</title>
        <authorList>
            <person name="Engel P."/>
            <person name="Vizcaino M.I."/>
            <person name="Crawford J.M."/>
        </authorList>
    </citation>
    <scope>NUCLEOTIDE SEQUENCE [LARGE SCALE GENOMIC DNA]</scope>
    <source>
        <strain evidence="12 13">PEB0191</strain>
    </source>
</reference>
<dbReference type="GO" id="GO:0009228">
    <property type="term" value="P:thiamine biosynthetic process"/>
    <property type="evidence" value="ECO:0007669"/>
    <property type="project" value="UniProtKB-KW"/>
</dbReference>
<dbReference type="EMBL" id="CP009056">
    <property type="protein sequence ID" value="AJA45841.1"/>
    <property type="molecule type" value="Genomic_DNA"/>
</dbReference>
<dbReference type="SUPFAM" id="SSF53613">
    <property type="entry name" value="Ribokinase-like"/>
    <property type="match status" value="1"/>
</dbReference>
<dbReference type="EC" id="2.7.1.50" evidence="11"/>
<dbReference type="InterPro" id="IPR029056">
    <property type="entry name" value="Ribokinase-like"/>
</dbReference>
<feature type="binding site" evidence="11">
    <location>
        <position position="201"/>
    </location>
    <ligand>
        <name>substrate</name>
    </ligand>
</feature>
<dbReference type="KEGG" id="fpp:FPB0191_02030"/>
<evidence type="ECO:0000256" key="8">
    <source>
        <dbReference type="ARBA" id="ARBA00022840"/>
    </source>
</evidence>
<dbReference type="Proteomes" id="UP000030901">
    <property type="component" value="Chromosome"/>
</dbReference>
<evidence type="ECO:0000256" key="5">
    <source>
        <dbReference type="ARBA" id="ARBA00022723"/>
    </source>
</evidence>
<feature type="binding site" evidence="11">
    <location>
        <position position="52"/>
    </location>
    <ligand>
        <name>substrate</name>
    </ligand>
</feature>
<evidence type="ECO:0000313" key="13">
    <source>
        <dbReference type="Proteomes" id="UP000030901"/>
    </source>
</evidence>
<dbReference type="STRING" id="1267021.FPB0191_02030"/>
<keyword evidence="6 11" id="KW-0547">Nucleotide-binding</keyword>
<evidence type="ECO:0000256" key="11">
    <source>
        <dbReference type="HAMAP-Rule" id="MF_00228"/>
    </source>
</evidence>
<dbReference type="PANTHER" id="PTHR20858:SF17">
    <property type="entry name" value="HYDROXYMETHYLPYRIMIDINE_PHOSPHOMETHYLPYRIMIDINE KINASE THI20-RELATED"/>
    <property type="match status" value="1"/>
</dbReference>
<accession>A0A0A7S931</accession>
<dbReference type="PIRSF" id="PIRSF000513">
    <property type="entry name" value="Thz_kinase"/>
    <property type="match status" value="1"/>
</dbReference>
<evidence type="ECO:0000313" key="12">
    <source>
        <dbReference type="EMBL" id="AJA45841.1"/>
    </source>
</evidence>
<keyword evidence="5 11" id="KW-0479">Metal-binding</keyword>
<sequence>MSLTTTLLLAEQVSPFIKHVRSSNPLVHCITNDVVQNFTANILLAIGASPAMVVAQEEVADFVKVTDSLLINVGTIEKSSAQSMLLAARTAMLVDKPWVLDPVAVGSVLKFRTQVVHSLLSYHPTVIRGNAAEIMALIGHKAQSKGVDSQESTESALTAAKTLADQYQTIVAVTGATDYVTDGKQVYSIAGGDVALTKVTGTGCSLSAMVAAFIANSSDRLCAAASACYMMKKAAELADKQQGLGSFAVSLLDQLSLMENIVVKEK</sequence>
<dbReference type="HAMAP" id="MF_00228">
    <property type="entry name" value="Thz_kinase"/>
    <property type="match status" value="1"/>
</dbReference>
<dbReference type="Gene3D" id="3.40.1190.20">
    <property type="match status" value="1"/>
</dbReference>
<keyword evidence="4 11" id="KW-0808">Transferase</keyword>
<dbReference type="CDD" id="cd01170">
    <property type="entry name" value="THZ_kinase"/>
    <property type="match status" value="1"/>
</dbReference>
<dbReference type="OrthoDB" id="8909021at2"/>
<evidence type="ECO:0000256" key="2">
    <source>
        <dbReference type="ARBA" id="ARBA00001946"/>
    </source>
</evidence>
<dbReference type="PRINTS" id="PR01099">
    <property type="entry name" value="HYETHTZKNASE"/>
</dbReference>
<name>A0A0A7S931_FRIPE</name>
<comment type="cofactor">
    <cofactor evidence="2 11">
        <name>Mg(2+)</name>
        <dbReference type="ChEBI" id="CHEBI:18420"/>
    </cofactor>
</comment>
<dbReference type="GO" id="GO:0008972">
    <property type="term" value="F:phosphomethylpyrimidine kinase activity"/>
    <property type="evidence" value="ECO:0007669"/>
    <property type="project" value="TreeGrafter"/>
</dbReference>
<dbReference type="UniPathway" id="UPA00060">
    <property type="reaction ID" value="UER00139"/>
</dbReference>
<dbReference type="NCBIfam" id="TIGR00694">
    <property type="entry name" value="thiM"/>
    <property type="match status" value="1"/>
</dbReference>
<dbReference type="Pfam" id="PF02110">
    <property type="entry name" value="HK"/>
    <property type="match status" value="1"/>
</dbReference>
<dbReference type="GO" id="GO:0000287">
    <property type="term" value="F:magnesium ion binding"/>
    <property type="evidence" value="ECO:0007669"/>
    <property type="project" value="UniProtKB-UniRule"/>
</dbReference>
<feature type="binding site" evidence="11">
    <location>
        <position position="128"/>
    </location>
    <ligand>
        <name>ATP</name>
        <dbReference type="ChEBI" id="CHEBI:30616"/>
    </ligand>
</feature>
<evidence type="ECO:0000256" key="9">
    <source>
        <dbReference type="ARBA" id="ARBA00022842"/>
    </source>
</evidence>
<keyword evidence="9 11" id="KW-0460">Magnesium</keyword>
<dbReference type="GO" id="GO:0004417">
    <property type="term" value="F:hydroxyethylthiazole kinase activity"/>
    <property type="evidence" value="ECO:0007669"/>
    <property type="project" value="UniProtKB-UniRule"/>
</dbReference>
<evidence type="ECO:0000256" key="3">
    <source>
        <dbReference type="ARBA" id="ARBA00004868"/>
    </source>
</evidence>
<dbReference type="GO" id="GO:0005524">
    <property type="term" value="F:ATP binding"/>
    <property type="evidence" value="ECO:0007669"/>
    <property type="project" value="UniProtKB-UniRule"/>
</dbReference>
<proteinExistence type="inferred from homology"/>
<comment type="similarity">
    <text evidence="11">Belongs to the Thz kinase family.</text>
</comment>
<evidence type="ECO:0000256" key="7">
    <source>
        <dbReference type="ARBA" id="ARBA00022777"/>
    </source>
</evidence>